<dbReference type="SUPFAM" id="SSF103473">
    <property type="entry name" value="MFS general substrate transporter"/>
    <property type="match status" value="1"/>
</dbReference>
<feature type="transmembrane region" description="Helical" evidence="7">
    <location>
        <begin position="349"/>
        <end position="375"/>
    </location>
</feature>
<name>A0A0W0Y5M0_9GAMM</name>
<evidence type="ECO:0000259" key="8">
    <source>
        <dbReference type="PROSITE" id="PS50850"/>
    </source>
</evidence>
<dbReference type="Gene3D" id="1.20.1720.10">
    <property type="entry name" value="Multidrug resistance protein D"/>
    <property type="match status" value="1"/>
</dbReference>
<reference evidence="9 10" key="1">
    <citation type="submission" date="2015-11" db="EMBL/GenBank/DDBJ databases">
        <title>Genomic analysis of 38 Legionella species identifies large and diverse effector repertoires.</title>
        <authorList>
            <person name="Burstein D."/>
            <person name="Amaro F."/>
            <person name="Zusman T."/>
            <person name="Lifshitz Z."/>
            <person name="Cohen O."/>
            <person name="Gilbert J.A."/>
            <person name="Pupko T."/>
            <person name="Shuman H.A."/>
            <person name="Segal G."/>
        </authorList>
    </citation>
    <scope>NUCLEOTIDE SEQUENCE [LARGE SCALE GENOMIC DNA]</scope>
    <source>
        <strain evidence="9 10">CDC#1442-AUS-E</strain>
    </source>
</reference>
<keyword evidence="5 7" id="KW-1133">Transmembrane helix</keyword>
<sequence>MKKNIILLIVSFALFMEAVDTTVLNTAIPVIAKSLNVNPINLKIALISYLVSLAIFIPVSGWIADRFGAKKVFILAAMLFTASSVWCGFTDNLPELIIARIAQGVGGSLTLPVGRLIIMRTCERHELVSKMSVVVMVAAIGMMLGPVLGGVISNHFSWRWIFWVNAPVGILTAFLAIFLLPSMPSRPMPPLDKWGFILFGSGLAMLTIGLSVLSESDARHLVVVLSLPLAFCLLFLYAWHSYNRAHPIVKIELFRIRTFRVSILGNLFARLGFGGFPFLLPLLLQIGLGYNSQTSGLLLAPTALGVLIVKPLSVHILRWLGYKKLLIVNTILVGIALGMFAFINAQTSFVAIGLLSFFYGLLISLQYTGMNSLAYANVDAEEMSAATSIVSTTQQLAQSFGVAAAALLIRISASLGHDPALSIRSFHLTFIAMSLLTFASIVIFIQLKKEDGHELIDIPVRTATV</sequence>
<evidence type="ECO:0000256" key="5">
    <source>
        <dbReference type="ARBA" id="ARBA00022989"/>
    </source>
</evidence>
<gene>
    <name evidence="9" type="ORF">Lqui_0945</name>
</gene>
<organism evidence="9 10">
    <name type="scientific">Legionella quinlivanii</name>
    <dbReference type="NCBI Taxonomy" id="45073"/>
    <lineage>
        <taxon>Bacteria</taxon>
        <taxon>Pseudomonadati</taxon>
        <taxon>Pseudomonadota</taxon>
        <taxon>Gammaproteobacteria</taxon>
        <taxon>Legionellales</taxon>
        <taxon>Legionellaceae</taxon>
        <taxon>Legionella</taxon>
    </lineage>
</organism>
<feature type="transmembrane region" description="Helical" evidence="7">
    <location>
        <begin position="425"/>
        <end position="445"/>
    </location>
</feature>
<feature type="transmembrane region" description="Helical" evidence="7">
    <location>
        <begin position="396"/>
        <end position="413"/>
    </location>
</feature>
<evidence type="ECO:0000313" key="9">
    <source>
        <dbReference type="EMBL" id="KTD52101.1"/>
    </source>
</evidence>
<keyword evidence="2" id="KW-0813">Transport</keyword>
<dbReference type="Proteomes" id="UP000054618">
    <property type="component" value="Unassembled WGS sequence"/>
</dbReference>
<evidence type="ECO:0000256" key="6">
    <source>
        <dbReference type="ARBA" id="ARBA00023136"/>
    </source>
</evidence>
<feature type="transmembrane region" description="Helical" evidence="7">
    <location>
        <begin position="194"/>
        <end position="214"/>
    </location>
</feature>
<dbReference type="Gene3D" id="1.20.1250.20">
    <property type="entry name" value="MFS general substrate transporter like domains"/>
    <property type="match status" value="1"/>
</dbReference>
<keyword evidence="6 7" id="KW-0472">Membrane</keyword>
<dbReference type="NCBIfam" id="TIGR00711">
    <property type="entry name" value="efflux_EmrB"/>
    <property type="match status" value="1"/>
</dbReference>
<dbReference type="GO" id="GO:0022857">
    <property type="term" value="F:transmembrane transporter activity"/>
    <property type="evidence" value="ECO:0007669"/>
    <property type="project" value="InterPro"/>
</dbReference>
<dbReference type="EMBL" id="LNYS01000006">
    <property type="protein sequence ID" value="KTD52101.1"/>
    <property type="molecule type" value="Genomic_DNA"/>
</dbReference>
<dbReference type="RefSeq" id="WP_058507033.1">
    <property type="nucleotide sequence ID" value="NZ_CAAAIK010000006.1"/>
</dbReference>
<feature type="transmembrane region" description="Helical" evidence="7">
    <location>
        <begin position="127"/>
        <end position="148"/>
    </location>
</feature>
<dbReference type="OrthoDB" id="9812221at2"/>
<dbReference type="AlphaFoldDB" id="A0A0W0Y5M0"/>
<feature type="transmembrane region" description="Helical" evidence="7">
    <location>
        <begin position="220"/>
        <end position="240"/>
    </location>
</feature>
<keyword evidence="4 7" id="KW-0812">Transmembrane</keyword>
<evidence type="ECO:0000256" key="3">
    <source>
        <dbReference type="ARBA" id="ARBA00022475"/>
    </source>
</evidence>
<evidence type="ECO:0000256" key="7">
    <source>
        <dbReference type="SAM" id="Phobius"/>
    </source>
</evidence>
<dbReference type="PANTHER" id="PTHR42718:SF46">
    <property type="entry name" value="BLR6921 PROTEIN"/>
    <property type="match status" value="1"/>
</dbReference>
<dbReference type="Pfam" id="PF07690">
    <property type="entry name" value="MFS_1"/>
    <property type="match status" value="1"/>
</dbReference>
<feature type="domain" description="Major facilitator superfamily (MFS) profile" evidence="8">
    <location>
        <begin position="6"/>
        <end position="452"/>
    </location>
</feature>
<evidence type="ECO:0000256" key="2">
    <source>
        <dbReference type="ARBA" id="ARBA00022448"/>
    </source>
</evidence>
<keyword evidence="10" id="KW-1185">Reference proteome</keyword>
<dbReference type="STRING" id="45073.Lqui_0945"/>
<dbReference type="PATRIC" id="fig|45073.5.peg.997"/>
<dbReference type="InterPro" id="IPR011701">
    <property type="entry name" value="MFS"/>
</dbReference>
<feature type="transmembrane region" description="Helical" evidence="7">
    <location>
        <begin position="325"/>
        <end position="343"/>
    </location>
</feature>
<dbReference type="PROSITE" id="PS50850">
    <property type="entry name" value="MFS"/>
    <property type="match status" value="1"/>
</dbReference>
<dbReference type="InterPro" id="IPR004638">
    <property type="entry name" value="EmrB-like"/>
</dbReference>
<proteinExistence type="predicted"/>
<feature type="transmembrane region" description="Helical" evidence="7">
    <location>
        <begin position="261"/>
        <end position="284"/>
    </location>
</feature>
<evidence type="ECO:0000256" key="4">
    <source>
        <dbReference type="ARBA" id="ARBA00022692"/>
    </source>
</evidence>
<protein>
    <submittedName>
        <fullName evidence="9">Multidrug efflux protein</fullName>
    </submittedName>
</protein>
<dbReference type="PRINTS" id="PR01036">
    <property type="entry name" value="TCRTETB"/>
</dbReference>
<comment type="caution">
    <text evidence="9">The sequence shown here is derived from an EMBL/GenBank/DDBJ whole genome shotgun (WGS) entry which is preliminary data.</text>
</comment>
<accession>A0A0W0Y5M0</accession>
<feature type="transmembrane region" description="Helical" evidence="7">
    <location>
        <begin position="45"/>
        <end position="65"/>
    </location>
</feature>
<keyword evidence="3" id="KW-1003">Cell membrane</keyword>
<dbReference type="GO" id="GO:0005886">
    <property type="term" value="C:plasma membrane"/>
    <property type="evidence" value="ECO:0007669"/>
    <property type="project" value="UniProtKB-SubCell"/>
</dbReference>
<dbReference type="InterPro" id="IPR020846">
    <property type="entry name" value="MFS_dom"/>
</dbReference>
<evidence type="ECO:0000313" key="10">
    <source>
        <dbReference type="Proteomes" id="UP000054618"/>
    </source>
</evidence>
<evidence type="ECO:0000256" key="1">
    <source>
        <dbReference type="ARBA" id="ARBA00004651"/>
    </source>
</evidence>
<dbReference type="PANTHER" id="PTHR42718">
    <property type="entry name" value="MAJOR FACILITATOR SUPERFAMILY MULTIDRUG TRANSPORTER MFSC"/>
    <property type="match status" value="1"/>
</dbReference>
<comment type="subcellular location">
    <subcellularLocation>
        <location evidence="1">Cell membrane</location>
        <topology evidence="1">Multi-pass membrane protein</topology>
    </subcellularLocation>
</comment>
<feature type="transmembrane region" description="Helical" evidence="7">
    <location>
        <begin position="72"/>
        <end position="91"/>
    </location>
</feature>
<feature type="transmembrane region" description="Helical" evidence="7">
    <location>
        <begin position="97"/>
        <end position="118"/>
    </location>
</feature>
<feature type="transmembrane region" description="Helical" evidence="7">
    <location>
        <begin position="160"/>
        <end position="182"/>
    </location>
</feature>
<dbReference type="InterPro" id="IPR036259">
    <property type="entry name" value="MFS_trans_sf"/>
</dbReference>
<feature type="transmembrane region" description="Helical" evidence="7">
    <location>
        <begin position="296"/>
        <end position="313"/>
    </location>
</feature>